<reference evidence="1 2" key="1">
    <citation type="journal article" date="2020" name="ISME J.">
        <title>Comparative genomics reveals insights into cyanobacterial evolution and habitat adaptation.</title>
        <authorList>
            <person name="Chen M.Y."/>
            <person name="Teng W.K."/>
            <person name="Zhao L."/>
            <person name="Hu C.X."/>
            <person name="Zhou Y.K."/>
            <person name="Han B.P."/>
            <person name="Song L.R."/>
            <person name="Shu W.S."/>
        </authorList>
    </citation>
    <scope>NUCLEOTIDE SEQUENCE [LARGE SCALE GENOMIC DNA]</scope>
    <source>
        <strain evidence="1 2">FACHB-362</strain>
    </source>
</reference>
<comment type="caution">
    <text evidence="1">The sequence shown here is derived from an EMBL/GenBank/DDBJ whole genome shotgun (WGS) entry which is preliminary data.</text>
</comment>
<name>A0ABR8IXA7_9NOST</name>
<dbReference type="EMBL" id="JACJTQ010000002">
    <property type="protein sequence ID" value="MBD2690698.1"/>
    <property type="molecule type" value="Genomic_DNA"/>
</dbReference>
<gene>
    <name evidence="1" type="ORF">H6G68_02835</name>
</gene>
<evidence type="ECO:0000313" key="1">
    <source>
        <dbReference type="EMBL" id="MBD2690698.1"/>
    </source>
</evidence>
<keyword evidence="2" id="KW-1185">Reference proteome</keyword>
<protein>
    <submittedName>
        <fullName evidence="1">Uncharacterized protein</fullName>
    </submittedName>
</protein>
<sequence length="106" mass="12002">MQVTIDLPDKLTAKILNKWGNLPQKILSNLVLEAFRERLIDFDELKDLLNFASDAEFKEFLIQKNILHSAGLINLYGACADIDFATDERGIYPETDDDLIGVFNGK</sequence>
<evidence type="ECO:0000313" key="2">
    <source>
        <dbReference type="Proteomes" id="UP000660381"/>
    </source>
</evidence>
<accession>A0ABR8IXA7</accession>
<organism evidence="1 2">
    <name type="scientific">Anabaena catenula FACHB-362</name>
    <dbReference type="NCBI Taxonomy" id="2692877"/>
    <lineage>
        <taxon>Bacteria</taxon>
        <taxon>Bacillati</taxon>
        <taxon>Cyanobacteriota</taxon>
        <taxon>Cyanophyceae</taxon>
        <taxon>Nostocales</taxon>
        <taxon>Nostocaceae</taxon>
        <taxon>Anabaena</taxon>
    </lineage>
</organism>
<dbReference type="Proteomes" id="UP000660381">
    <property type="component" value="Unassembled WGS sequence"/>
</dbReference>
<proteinExistence type="predicted"/>